<dbReference type="Proteomes" id="UP000824890">
    <property type="component" value="Unassembled WGS sequence"/>
</dbReference>
<organism evidence="2 3">
    <name type="scientific">Brassica napus</name>
    <name type="common">Rape</name>
    <dbReference type="NCBI Taxonomy" id="3708"/>
    <lineage>
        <taxon>Eukaryota</taxon>
        <taxon>Viridiplantae</taxon>
        <taxon>Streptophyta</taxon>
        <taxon>Embryophyta</taxon>
        <taxon>Tracheophyta</taxon>
        <taxon>Spermatophyta</taxon>
        <taxon>Magnoliopsida</taxon>
        <taxon>eudicotyledons</taxon>
        <taxon>Gunneridae</taxon>
        <taxon>Pentapetalae</taxon>
        <taxon>rosids</taxon>
        <taxon>malvids</taxon>
        <taxon>Brassicales</taxon>
        <taxon>Brassicaceae</taxon>
        <taxon>Brassiceae</taxon>
        <taxon>Brassica</taxon>
    </lineage>
</organism>
<reference evidence="2 3" key="1">
    <citation type="submission" date="2021-05" db="EMBL/GenBank/DDBJ databases">
        <title>Genome Assembly of Synthetic Allotetraploid Brassica napus Reveals Homoeologous Exchanges between Subgenomes.</title>
        <authorList>
            <person name="Davis J.T."/>
        </authorList>
    </citation>
    <scope>NUCLEOTIDE SEQUENCE [LARGE SCALE GENOMIC DNA]</scope>
    <source>
        <strain evidence="3">cv. Da-Ae</strain>
        <tissue evidence="2">Seedling</tissue>
    </source>
</reference>
<comment type="caution">
    <text evidence="2">The sequence shown here is derived from an EMBL/GenBank/DDBJ whole genome shotgun (WGS) entry which is preliminary data.</text>
</comment>
<feature type="non-terminal residue" evidence="2">
    <location>
        <position position="277"/>
    </location>
</feature>
<proteinExistence type="predicted"/>
<feature type="repeat" description="HEAT" evidence="1">
    <location>
        <begin position="59"/>
        <end position="93"/>
    </location>
</feature>
<keyword evidence="3" id="KW-1185">Reference proteome</keyword>
<dbReference type="SUPFAM" id="SSF48371">
    <property type="entry name" value="ARM repeat"/>
    <property type="match status" value="1"/>
</dbReference>
<gene>
    <name evidence="2" type="ORF">HID58_088985</name>
</gene>
<accession>A0ABQ7XXR3</accession>
<evidence type="ECO:0000256" key="1">
    <source>
        <dbReference type="PROSITE-ProRule" id="PRU00103"/>
    </source>
</evidence>
<dbReference type="EMBL" id="JAGKQM010000019">
    <property type="protein sequence ID" value="KAH0860724.1"/>
    <property type="molecule type" value="Genomic_DNA"/>
</dbReference>
<dbReference type="InterPro" id="IPR016024">
    <property type="entry name" value="ARM-type_fold"/>
</dbReference>
<dbReference type="InterPro" id="IPR040362">
    <property type="entry name" value="RELCH"/>
</dbReference>
<dbReference type="Gene3D" id="1.25.10.10">
    <property type="entry name" value="Leucine-rich Repeat Variant"/>
    <property type="match status" value="1"/>
</dbReference>
<dbReference type="InterPro" id="IPR021133">
    <property type="entry name" value="HEAT_type_2"/>
</dbReference>
<evidence type="ECO:0000313" key="2">
    <source>
        <dbReference type="EMBL" id="KAH0860724.1"/>
    </source>
</evidence>
<sequence length="277" mass="31308">MDACFSLSRNVGEMRTETELLPQCWEQINHTYQERRLLVAQSCGELAEYVRPEICDSLILSIIQQLIEDSATVVREAAAHNLALLLPLFPNTDKYFKVEEMMFQFICDPSGLVAETTLKELLPAVMKCSPLSRIELRTVNFIRSTAHPFRELKGHWSLIYESLVNGSDGTLICIPEGSGNVFVPVYRKVRAMCGLCFLAWDLCRIIILRRLKPRTAVASRLATHCILPLLLAGVLGAPSKHEELTNILRQILLESKTKENQSSKRNNNEVLDAVHFL</sequence>
<dbReference type="PROSITE" id="PS50077">
    <property type="entry name" value="HEAT_REPEAT"/>
    <property type="match status" value="1"/>
</dbReference>
<dbReference type="InterPro" id="IPR011989">
    <property type="entry name" value="ARM-like"/>
</dbReference>
<evidence type="ECO:0000313" key="3">
    <source>
        <dbReference type="Proteomes" id="UP000824890"/>
    </source>
</evidence>
<name>A0ABQ7XXR3_BRANA</name>
<dbReference type="PANTHER" id="PTHR32059:SF0">
    <property type="entry name" value="RAB11-BINDING PROTEIN RELCH"/>
    <property type="match status" value="1"/>
</dbReference>
<protein>
    <submittedName>
        <fullName evidence="2">Uncharacterized protein</fullName>
    </submittedName>
</protein>
<dbReference type="PANTHER" id="PTHR32059">
    <property type="entry name" value="RAB11-BINDING PROTEIN RELCH"/>
    <property type="match status" value="1"/>
</dbReference>